<evidence type="ECO:0000313" key="2">
    <source>
        <dbReference type="Proteomes" id="UP001497535"/>
    </source>
</evidence>
<organism evidence="1 2">
    <name type="scientific">Meloidogyne enterolobii</name>
    <name type="common">Root-knot nematode worm</name>
    <name type="synonym">Meloidogyne mayaguensis</name>
    <dbReference type="NCBI Taxonomy" id="390850"/>
    <lineage>
        <taxon>Eukaryota</taxon>
        <taxon>Metazoa</taxon>
        <taxon>Ecdysozoa</taxon>
        <taxon>Nematoda</taxon>
        <taxon>Chromadorea</taxon>
        <taxon>Rhabditida</taxon>
        <taxon>Tylenchina</taxon>
        <taxon>Tylenchomorpha</taxon>
        <taxon>Tylenchoidea</taxon>
        <taxon>Meloidogynidae</taxon>
        <taxon>Meloidogyninae</taxon>
        <taxon>Meloidogyne</taxon>
    </lineage>
</organism>
<gene>
    <name evidence="1" type="ORF">MENTE1834_LOCUS27184</name>
</gene>
<dbReference type="EMBL" id="CAVMJV010000040">
    <property type="protein sequence ID" value="CAK5080034.1"/>
    <property type="molecule type" value="Genomic_DNA"/>
</dbReference>
<name>A0ACB0ZM63_MELEN</name>
<reference evidence="1" key="1">
    <citation type="submission" date="2023-11" db="EMBL/GenBank/DDBJ databases">
        <authorList>
            <person name="Poullet M."/>
        </authorList>
    </citation>
    <scope>NUCLEOTIDE SEQUENCE</scope>
    <source>
        <strain evidence="1">E1834</strain>
    </source>
</reference>
<evidence type="ECO:0000313" key="1">
    <source>
        <dbReference type="EMBL" id="CAK5080034.1"/>
    </source>
</evidence>
<sequence length="62" mass="7217">MFFICFLKVNLLSISMPRSFITSTCCNSWSRILYGIFGFLLPRLNIKDLLSDIFRPESIAHE</sequence>
<accession>A0ACB0ZM63</accession>
<comment type="caution">
    <text evidence="1">The sequence shown here is derived from an EMBL/GenBank/DDBJ whole genome shotgun (WGS) entry which is preliminary data.</text>
</comment>
<proteinExistence type="predicted"/>
<dbReference type="Proteomes" id="UP001497535">
    <property type="component" value="Unassembled WGS sequence"/>
</dbReference>
<keyword evidence="2" id="KW-1185">Reference proteome</keyword>
<protein>
    <submittedName>
        <fullName evidence="1">Uncharacterized protein</fullName>
    </submittedName>
</protein>